<dbReference type="SUPFAM" id="SSF56112">
    <property type="entry name" value="Protein kinase-like (PK-like)"/>
    <property type="match status" value="1"/>
</dbReference>
<evidence type="ECO:0000256" key="9">
    <source>
        <dbReference type="PROSITE-ProRule" id="PRU10141"/>
    </source>
</evidence>
<evidence type="ECO:0000256" key="1">
    <source>
        <dbReference type="ARBA" id="ARBA00012513"/>
    </source>
</evidence>
<dbReference type="VEuPathDB" id="TrichDB:TRFO_08091"/>
<dbReference type="InterPro" id="IPR011009">
    <property type="entry name" value="Kinase-like_dom_sf"/>
</dbReference>
<organism evidence="12 13">
    <name type="scientific">Tritrichomonas foetus</name>
    <dbReference type="NCBI Taxonomy" id="1144522"/>
    <lineage>
        <taxon>Eukaryota</taxon>
        <taxon>Metamonada</taxon>
        <taxon>Parabasalia</taxon>
        <taxon>Tritrichomonadida</taxon>
        <taxon>Tritrichomonadidae</taxon>
        <taxon>Tritrichomonas</taxon>
    </lineage>
</organism>
<keyword evidence="2 10" id="KW-0723">Serine/threonine-protein kinase</keyword>
<comment type="caution">
    <text evidence="12">The sequence shown here is derived from an EMBL/GenBank/DDBJ whole genome shotgun (WGS) entry which is preliminary data.</text>
</comment>
<feature type="domain" description="Protein kinase" evidence="11">
    <location>
        <begin position="10"/>
        <end position="278"/>
    </location>
</feature>
<dbReference type="Gene3D" id="3.30.200.20">
    <property type="entry name" value="Phosphorylase Kinase, domain 1"/>
    <property type="match status" value="1"/>
</dbReference>
<evidence type="ECO:0000259" key="11">
    <source>
        <dbReference type="PROSITE" id="PS50011"/>
    </source>
</evidence>
<dbReference type="PROSITE" id="PS00108">
    <property type="entry name" value="PROTEIN_KINASE_ST"/>
    <property type="match status" value="1"/>
</dbReference>
<keyword evidence="6 9" id="KW-0067">ATP-binding</keyword>
<dbReference type="PROSITE" id="PS00107">
    <property type="entry name" value="PROTEIN_KINASE_ATP"/>
    <property type="match status" value="1"/>
</dbReference>
<dbReference type="GO" id="GO:0005524">
    <property type="term" value="F:ATP binding"/>
    <property type="evidence" value="ECO:0007669"/>
    <property type="project" value="UniProtKB-UniRule"/>
</dbReference>
<dbReference type="PANTHER" id="PTHR24356">
    <property type="entry name" value="SERINE/THREONINE-PROTEIN KINASE"/>
    <property type="match status" value="1"/>
</dbReference>
<dbReference type="RefSeq" id="XP_068353247.1">
    <property type="nucleotide sequence ID" value="XM_068494085.1"/>
</dbReference>
<dbReference type="EC" id="2.7.11.1" evidence="1"/>
<dbReference type="OrthoDB" id="347657at2759"/>
<accession>A0A1J4JLY9</accession>
<comment type="catalytic activity">
    <reaction evidence="8">
        <text>L-seryl-[protein] + ATP = O-phospho-L-seryl-[protein] + ADP + H(+)</text>
        <dbReference type="Rhea" id="RHEA:17989"/>
        <dbReference type="Rhea" id="RHEA-COMP:9863"/>
        <dbReference type="Rhea" id="RHEA-COMP:11604"/>
        <dbReference type="ChEBI" id="CHEBI:15378"/>
        <dbReference type="ChEBI" id="CHEBI:29999"/>
        <dbReference type="ChEBI" id="CHEBI:30616"/>
        <dbReference type="ChEBI" id="CHEBI:83421"/>
        <dbReference type="ChEBI" id="CHEBI:456216"/>
        <dbReference type="EC" id="2.7.11.1"/>
    </reaction>
</comment>
<dbReference type="GO" id="GO:0004674">
    <property type="term" value="F:protein serine/threonine kinase activity"/>
    <property type="evidence" value="ECO:0007669"/>
    <property type="project" value="UniProtKB-KW"/>
</dbReference>
<evidence type="ECO:0000256" key="7">
    <source>
        <dbReference type="ARBA" id="ARBA00047899"/>
    </source>
</evidence>
<evidence type="ECO:0000256" key="5">
    <source>
        <dbReference type="ARBA" id="ARBA00022777"/>
    </source>
</evidence>
<protein>
    <recommendedName>
        <fullName evidence="1">non-specific serine/threonine protein kinase</fullName>
        <ecNumber evidence="1">2.7.11.1</ecNumber>
    </recommendedName>
</protein>
<evidence type="ECO:0000256" key="3">
    <source>
        <dbReference type="ARBA" id="ARBA00022679"/>
    </source>
</evidence>
<dbReference type="InterPro" id="IPR050236">
    <property type="entry name" value="Ser_Thr_kinase_AGC"/>
</dbReference>
<keyword evidence="5 12" id="KW-0418">Kinase</keyword>
<dbReference type="InterPro" id="IPR017441">
    <property type="entry name" value="Protein_kinase_ATP_BS"/>
</dbReference>
<dbReference type="Gene3D" id="1.10.510.10">
    <property type="entry name" value="Transferase(Phosphotransferase) domain 1"/>
    <property type="match status" value="1"/>
</dbReference>
<keyword evidence="3" id="KW-0808">Transferase</keyword>
<dbReference type="InterPro" id="IPR008271">
    <property type="entry name" value="Ser/Thr_kinase_AS"/>
</dbReference>
<evidence type="ECO:0000256" key="8">
    <source>
        <dbReference type="ARBA" id="ARBA00048679"/>
    </source>
</evidence>
<comment type="similarity">
    <text evidence="10">Belongs to the protein kinase superfamily.</text>
</comment>
<dbReference type="Proteomes" id="UP000179807">
    <property type="component" value="Unassembled WGS sequence"/>
</dbReference>
<keyword evidence="4 9" id="KW-0547">Nucleotide-binding</keyword>
<evidence type="ECO:0000256" key="4">
    <source>
        <dbReference type="ARBA" id="ARBA00022741"/>
    </source>
</evidence>
<dbReference type="InterPro" id="IPR000719">
    <property type="entry name" value="Prot_kinase_dom"/>
</dbReference>
<evidence type="ECO:0000256" key="6">
    <source>
        <dbReference type="ARBA" id="ARBA00022840"/>
    </source>
</evidence>
<feature type="binding site" evidence="9">
    <location>
        <position position="39"/>
    </location>
    <ligand>
        <name>ATP</name>
        <dbReference type="ChEBI" id="CHEBI:30616"/>
    </ligand>
</feature>
<sequence length="293" mass="33539">MATSKTLQDYDVGRVLGEGAYGHVLFAVRKDNNQEVAIKVVTKNNLIHAKKTQSPINEKEALARSSHPNIVSLITTHQDSLCLYFVFEYVQNGLFSQFLKNELKIDTIRHMFGQILLGMAHFHKNGIIHRDLKPENIMVDMENRIKIIDFGSVKLFDAEKIRKNENYNEGFERGSFVGSVDYISPEILADLPTTPAVDLWAFGCMLFFAFEKRAPFYADTKFQTYQNIENGTFSFTDGQNPDDAVDLIQKLLVNDYTKRIGFGEWENDYPSIKNHPFFSGLDWEKLPNLPPPM</sequence>
<keyword evidence="13" id="KW-1185">Reference proteome</keyword>
<dbReference type="EMBL" id="MLAK01000971">
    <property type="protein sequence ID" value="OHT00111.1"/>
    <property type="molecule type" value="Genomic_DNA"/>
</dbReference>
<reference evidence="12" key="1">
    <citation type="submission" date="2016-10" db="EMBL/GenBank/DDBJ databases">
        <authorList>
            <person name="Benchimol M."/>
            <person name="Almeida L.G."/>
            <person name="Vasconcelos A.T."/>
            <person name="Perreira-Neves A."/>
            <person name="Rosa I.A."/>
            <person name="Tasca T."/>
            <person name="Bogo M.R."/>
            <person name="de Souza W."/>
        </authorList>
    </citation>
    <scope>NUCLEOTIDE SEQUENCE [LARGE SCALE GENOMIC DNA]</scope>
    <source>
        <strain evidence="12">K</strain>
    </source>
</reference>
<dbReference type="FunFam" id="1.10.510.10:FF:000833">
    <property type="entry name" value="AGC family protein kinase"/>
    <property type="match status" value="1"/>
</dbReference>
<proteinExistence type="inferred from homology"/>
<dbReference type="PIRSF" id="PIRSF000654">
    <property type="entry name" value="Integrin-linked_kinase"/>
    <property type="match status" value="1"/>
</dbReference>
<dbReference type="SMART" id="SM00220">
    <property type="entry name" value="S_TKc"/>
    <property type="match status" value="1"/>
</dbReference>
<evidence type="ECO:0000313" key="12">
    <source>
        <dbReference type="EMBL" id="OHT00111.1"/>
    </source>
</evidence>
<dbReference type="PROSITE" id="PS50011">
    <property type="entry name" value="PROTEIN_KINASE_DOM"/>
    <property type="match status" value="1"/>
</dbReference>
<evidence type="ECO:0000256" key="2">
    <source>
        <dbReference type="ARBA" id="ARBA00022527"/>
    </source>
</evidence>
<gene>
    <name evidence="12" type="primary">PDPK2</name>
    <name evidence="12" type="ORF">TRFO_08091</name>
</gene>
<dbReference type="AlphaFoldDB" id="A0A1J4JLY9"/>
<dbReference type="FunFam" id="3.30.200.20:FF:000042">
    <property type="entry name" value="Aurora kinase A"/>
    <property type="match status" value="1"/>
</dbReference>
<dbReference type="GO" id="GO:0035556">
    <property type="term" value="P:intracellular signal transduction"/>
    <property type="evidence" value="ECO:0007669"/>
    <property type="project" value="TreeGrafter"/>
</dbReference>
<dbReference type="GeneID" id="94828789"/>
<name>A0A1J4JLY9_9EUKA</name>
<dbReference type="PANTHER" id="PTHR24356:SF163">
    <property type="entry name" value="3-PHOSPHOINOSITIDE-DEPENDENT PROTEIN KINASE 1-RELATED"/>
    <property type="match status" value="1"/>
</dbReference>
<evidence type="ECO:0000256" key="10">
    <source>
        <dbReference type="RuleBase" id="RU000304"/>
    </source>
</evidence>
<dbReference type="Pfam" id="PF00069">
    <property type="entry name" value="Pkinase"/>
    <property type="match status" value="1"/>
</dbReference>
<evidence type="ECO:0000313" key="13">
    <source>
        <dbReference type="Proteomes" id="UP000179807"/>
    </source>
</evidence>
<comment type="catalytic activity">
    <reaction evidence="7">
        <text>L-threonyl-[protein] + ATP = O-phospho-L-threonyl-[protein] + ADP + H(+)</text>
        <dbReference type="Rhea" id="RHEA:46608"/>
        <dbReference type="Rhea" id="RHEA-COMP:11060"/>
        <dbReference type="Rhea" id="RHEA-COMP:11605"/>
        <dbReference type="ChEBI" id="CHEBI:15378"/>
        <dbReference type="ChEBI" id="CHEBI:30013"/>
        <dbReference type="ChEBI" id="CHEBI:30616"/>
        <dbReference type="ChEBI" id="CHEBI:61977"/>
        <dbReference type="ChEBI" id="CHEBI:456216"/>
        <dbReference type="EC" id="2.7.11.1"/>
    </reaction>
</comment>